<dbReference type="PANTHER" id="PTHR42920:SF5">
    <property type="entry name" value="EAMA DOMAIN-CONTAINING PROTEIN"/>
    <property type="match status" value="1"/>
</dbReference>
<keyword evidence="5 7" id="KW-1133">Transmembrane helix</keyword>
<evidence type="ECO:0000259" key="8">
    <source>
        <dbReference type="Pfam" id="PF00892"/>
    </source>
</evidence>
<dbReference type="AlphaFoldDB" id="A0A6V6Y1P0"/>
<keyword evidence="6 7" id="KW-0472">Membrane</keyword>
<feature type="transmembrane region" description="Helical" evidence="7">
    <location>
        <begin position="244"/>
        <end position="261"/>
    </location>
</feature>
<dbReference type="GO" id="GO:0005886">
    <property type="term" value="C:plasma membrane"/>
    <property type="evidence" value="ECO:0007669"/>
    <property type="project" value="UniProtKB-SubCell"/>
</dbReference>
<accession>A0A6V6Y1P0</accession>
<dbReference type="RefSeq" id="WP_180499422.1">
    <property type="nucleotide sequence ID" value="NZ_CAIJCS010000016.1"/>
</dbReference>
<keyword evidence="10" id="KW-1185">Reference proteome</keyword>
<protein>
    <submittedName>
        <fullName evidence="9">Putative membrane protein</fullName>
    </submittedName>
</protein>
<comment type="similarity">
    <text evidence="2">Belongs to the EamA transporter family.</text>
</comment>
<evidence type="ECO:0000256" key="2">
    <source>
        <dbReference type="ARBA" id="ARBA00007362"/>
    </source>
</evidence>
<feature type="transmembrane region" description="Helical" evidence="7">
    <location>
        <begin position="124"/>
        <end position="141"/>
    </location>
</feature>
<evidence type="ECO:0000256" key="7">
    <source>
        <dbReference type="SAM" id="Phobius"/>
    </source>
</evidence>
<evidence type="ECO:0000256" key="4">
    <source>
        <dbReference type="ARBA" id="ARBA00022692"/>
    </source>
</evidence>
<organism evidence="9 10">
    <name type="scientific">Aedoeadaptatus nemausensis</name>
    <dbReference type="NCBI Taxonomy" id="2582829"/>
    <lineage>
        <taxon>Bacteria</taxon>
        <taxon>Bacillati</taxon>
        <taxon>Bacillota</taxon>
        <taxon>Tissierellia</taxon>
        <taxon>Tissierellales</taxon>
        <taxon>Peptoniphilaceae</taxon>
        <taxon>Aedoeadaptatus</taxon>
    </lineage>
</organism>
<dbReference type="SUPFAM" id="SSF103481">
    <property type="entry name" value="Multidrug resistance efflux transporter EmrE"/>
    <property type="match status" value="2"/>
</dbReference>
<feature type="transmembrane region" description="Helical" evidence="7">
    <location>
        <begin position="37"/>
        <end position="55"/>
    </location>
</feature>
<dbReference type="Proteomes" id="UP000586454">
    <property type="component" value="Unassembled WGS sequence"/>
</dbReference>
<feature type="transmembrane region" description="Helical" evidence="7">
    <location>
        <begin position="184"/>
        <end position="205"/>
    </location>
</feature>
<reference evidence="9 10" key="1">
    <citation type="submission" date="2020-06" db="EMBL/GenBank/DDBJ databases">
        <authorList>
            <person name="Criscuolo A."/>
        </authorList>
    </citation>
    <scope>NUCLEOTIDE SEQUENCE [LARGE SCALE GENOMIC DNA]</scope>
    <source>
        <strain evidence="9">1804121828</strain>
    </source>
</reference>
<dbReference type="EMBL" id="CAIJCS010000016">
    <property type="protein sequence ID" value="CAC9928739.1"/>
    <property type="molecule type" value="Genomic_DNA"/>
</dbReference>
<dbReference type="PANTHER" id="PTHR42920">
    <property type="entry name" value="OS03G0707200 PROTEIN-RELATED"/>
    <property type="match status" value="1"/>
</dbReference>
<feature type="domain" description="EamA" evidence="8">
    <location>
        <begin position="6"/>
        <end position="139"/>
    </location>
</feature>
<dbReference type="InterPro" id="IPR000620">
    <property type="entry name" value="EamA_dom"/>
</dbReference>
<keyword evidence="4 7" id="KW-0812">Transmembrane</keyword>
<feature type="transmembrane region" description="Helical" evidence="7">
    <location>
        <begin position="153"/>
        <end position="172"/>
    </location>
</feature>
<feature type="transmembrane region" description="Helical" evidence="7">
    <location>
        <begin position="211"/>
        <end position="232"/>
    </location>
</feature>
<dbReference type="Pfam" id="PF00892">
    <property type="entry name" value="EamA"/>
    <property type="match status" value="2"/>
</dbReference>
<evidence type="ECO:0000256" key="3">
    <source>
        <dbReference type="ARBA" id="ARBA00022475"/>
    </source>
</evidence>
<gene>
    <name evidence="9" type="ORF">PEPNEM18_00767</name>
</gene>
<dbReference type="InterPro" id="IPR051258">
    <property type="entry name" value="Diverse_Substrate_Transporter"/>
</dbReference>
<proteinExistence type="inferred from homology"/>
<feature type="transmembrane region" description="Helical" evidence="7">
    <location>
        <begin position="67"/>
        <end position="86"/>
    </location>
</feature>
<dbReference type="InterPro" id="IPR037185">
    <property type="entry name" value="EmrE-like"/>
</dbReference>
<evidence type="ECO:0000313" key="9">
    <source>
        <dbReference type="EMBL" id="CAC9928739.1"/>
    </source>
</evidence>
<comment type="caution">
    <text evidence="9">The sequence shown here is derived from an EMBL/GenBank/DDBJ whole genome shotgun (WGS) entry which is preliminary data.</text>
</comment>
<evidence type="ECO:0000256" key="1">
    <source>
        <dbReference type="ARBA" id="ARBA00004651"/>
    </source>
</evidence>
<evidence type="ECO:0000256" key="6">
    <source>
        <dbReference type="ARBA" id="ARBA00023136"/>
    </source>
</evidence>
<sequence length="298" mass="32156">MNRTRANLLMLLVSIIWGLAFVAQVTGIDHIHPFALNMHRNFIAGLFLLAILLFFPKLRNVGTDLKGTIVGGICCGIALSVAMALQQYGLQFTTAGKGSFITALYIILVPIGGIVLGHKVSKKTWISVLVACFGLYFISVKKDTGFSVELGDILVFLSALAFAVHILVVDHFSKNVDGVAMSCIQFFVAGIMSFLFILPTGASLLGDFTRALPAILYLGFLSSGIGFTIQIVAQRYSEPTTVSLLMSLESVFGLLGGIVVLGELVTAREWLGCALMFAAILLAQLPIPKIKRREKIKS</sequence>
<keyword evidence="3" id="KW-1003">Cell membrane</keyword>
<evidence type="ECO:0000256" key="5">
    <source>
        <dbReference type="ARBA" id="ARBA00022989"/>
    </source>
</evidence>
<evidence type="ECO:0000313" key="10">
    <source>
        <dbReference type="Proteomes" id="UP000586454"/>
    </source>
</evidence>
<feature type="domain" description="EamA" evidence="8">
    <location>
        <begin position="150"/>
        <end position="282"/>
    </location>
</feature>
<feature type="transmembrane region" description="Helical" evidence="7">
    <location>
        <begin position="98"/>
        <end position="117"/>
    </location>
</feature>
<comment type="subcellular location">
    <subcellularLocation>
        <location evidence="1">Cell membrane</location>
        <topology evidence="1">Multi-pass membrane protein</topology>
    </subcellularLocation>
</comment>
<name>A0A6V6Y1P0_9FIRM</name>
<feature type="transmembrane region" description="Helical" evidence="7">
    <location>
        <begin position="267"/>
        <end position="287"/>
    </location>
</feature>